<dbReference type="HOGENOM" id="CLU_857432_0_0_11"/>
<reference evidence="2 3" key="1">
    <citation type="submission" date="2010-04" db="EMBL/GenBank/DDBJ databases">
        <authorList>
            <person name="Muzny D."/>
            <person name="Qin X."/>
            <person name="Deng J."/>
            <person name="Jiang H."/>
            <person name="Liu Y."/>
            <person name="Qu J."/>
            <person name="Song X.-Z."/>
            <person name="Zhang L."/>
            <person name="Thornton R."/>
            <person name="Coyle M."/>
            <person name="Francisco L."/>
            <person name="Jackson L."/>
            <person name="Javaid M."/>
            <person name="Korchina V."/>
            <person name="Kovar C."/>
            <person name="Mata R."/>
            <person name="Mathew T."/>
            <person name="Ngo R."/>
            <person name="Nguyen L."/>
            <person name="Nguyen N."/>
            <person name="Okwuonu G."/>
            <person name="Ongeri F."/>
            <person name="Pham C."/>
            <person name="Simmons D."/>
            <person name="Wilczek-Boney K."/>
            <person name="Hale W."/>
            <person name="Jakkamsetti A."/>
            <person name="Pham P."/>
            <person name="Ruth R."/>
            <person name="San Lucas F."/>
            <person name="Warren J."/>
            <person name="Zhang J."/>
            <person name="Zhao Z."/>
            <person name="Zhou C."/>
            <person name="Zhu D."/>
            <person name="Lee S."/>
            <person name="Bess C."/>
            <person name="Blankenburg K."/>
            <person name="Forbes L."/>
            <person name="Fu Q."/>
            <person name="Gubbala S."/>
            <person name="Hirani K."/>
            <person name="Jayaseelan J.C."/>
            <person name="Lara F."/>
            <person name="Munidasa M."/>
            <person name="Palculict T."/>
            <person name="Patil S."/>
            <person name="Pu L.-L."/>
            <person name="Saada N."/>
            <person name="Tang L."/>
            <person name="Weissenberger G."/>
            <person name="Zhu Y."/>
            <person name="Hemphill L."/>
            <person name="Shang Y."/>
            <person name="Youmans B."/>
            <person name="Ayvaz T."/>
            <person name="Ross M."/>
            <person name="Santibanez J."/>
            <person name="Aqrawi P."/>
            <person name="Gross S."/>
            <person name="Joshi V."/>
            <person name="Fowler G."/>
            <person name="Nazareth L."/>
            <person name="Reid J."/>
            <person name="Worley K."/>
            <person name="Petrosino J."/>
            <person name="Highlander S."/>
            <person name="Gibbs R."/>
        </authorList>
    </citation>
    <scope>NUCLEOTIDE SEQUENCE [LARGE SCALE GENOMIC DNA]</scope>
    <source>
        <strain evidence="2 3">ATCC BAA-614</strain>
    </source>
</reference>
<dbReference type="EMBL" id="ADNV01000102">
    <property type="protein sequence ID" value="EFG78667.1"/>
    <property type="molecule type" value="Genomic_DNA"/>
</dbReference>
<proteinExistence type="predicted"/>
<feature type="region of interest" description="Disordered" evidence="1">
    <location>
        <begin position="214"/>
        <end position="324"/>
    </location>
</feature>
<feature type="compositionally biased region" description="Pro residues" evidence="1">
    <location>
        <begin position="247"/>
        <end position="277"/>
    </location>
</feature>
<gene>
    <name evidence="2" type="ORF">HMPREF0591_1434</name>
</gene>
<accession>D5P5J0</accession>
<dbReference type="PANTHER" id="PTHR45691">
    <property type="entry name" value="PROTEIN DIAPHANOUS"/>
    <property type="match status" value="1"/>
</dbReference>
<feature type="compositionally biased region" description="Pro residues" evidence="1">
    <location>
        <begin position="229"/>
        <end position="239"/>
    </location>
</feature>
<organism evidence="2 3">
    <name type="scientific">Mycobacterium parascrofulaceum ATCC BAA-614</name>
    <dbReference type="NCBI Taxonomy" id="525368"/>
    <lineage>
        <taxon>Bacteria</taxon>
        <taxon>Bacillati</taxon>
        <taxon>Actinomycetota</taxon>
        <taxon>Actinomycetes</taxon>
        <taxon>Mycobacteriales</taxon>
        <taxon>Mycobacteriaceae</taxon>
        <taxon>Mycobacterium</taxon>
        <taxon>Mycobacterium simiae complex</taxon>
    </lineage>
</organism>
<evidence type="ECO:0000313" key="2">
    <source>
        <dbReference type="EMBL" id="EFG78667.1"/>
    </source>
</evidence>
<feature type="compositionally biased region" description="Polar residues" evidence="1">
    <location>
        <begin position="105"/>
        <end position="117"/>
    </location>
</feature>
<dbReference type="GO" id="GO:0030041">
    <property type="term" value="P:actin filament polymerization"/>
    <property type="evidence" value="ECO:0007669"/>
    <property type="project" value="TreeGrafter"/>
</dbReference>
<sequence length="324" mass="34552">MPIALPGSPPDAAAATIATGMATKSATLTADLARKSPQLQAATQQGVARLQGQDEHNANQIRQLGQNPPRDTRPHSGIYAADNHTFKQEPPPSPKPPPPGDPNPANQLNLPNYNPGTLSPDEARTVYLQGEQRMRQLNEQLMQQGVSPQQRAKMMFDLRNQLRSWCRDLMSDRALAGQLNANEPNLTLDQLIAKNQAKGLAGDDVWNSIIDSSTRSRGSVNAKLGIDPAHPPDLPPVRPAPVESGPVGPPPAPAPAEPPPLAKAPPVEPAAPKPVPPMEGGEGPMIGGPTTPIGPHVVHPPHSIPHHIPILGEDDPWENPRDFE</sequence>
<feature type="region of interest" description="Disordered" evidence="1">
    <location>
        <begin position="37"/>
        <end position="121"/>
    </location>
</feature>
<feature type="compositionally biased region" description="Polar residues" evidence="1">
    <location>
        <begin position="37"/>
        <end position="46"/>
    </location>
</feature>
<evidence type="ECO:0000256" key="1">
    <source>
        <dbReference type="SAM" id="MobiDB-lite"/>
    </source>
</evidence>
<dbReference type="eggNOG" id="COG3209">
    <property type="taxonomic scope" value="Bacteria"/>
</dbReference>
<protein>
    <submittedName>
        <fullName evidence="2">Uncharacterized protein</fullName>
    </submittedName>
</protein>
<dbReference type="Proteomes" id="UP000003653">
    <property type="component" value="Unassembled WGS sequence"/>
</dbReference>
<keyword evidence="3" id="KW-1185">Reference proteome</keyword>
<name>D5P5J0_9MYCO</name>
<dbReference type="AlphaFoldDB" id="D5P5J0"/>
<dbReference type="PANTHER" id="PTHR45691:SF6">
    <property type="entry name" value="PROTEIN DIAPHANOUS"/>
    <property type="match status" value="1"/>
</dbReference>
<evidence type="ECO:0000313" key="3">
    <source>
        <dbReference type="Proteomes" id="UP000003653"/>
    </source>
</evidence>
<dbReference type="GO" id="GO:0005884">
    <property type="term" value="C:actin filament"/>
    <property type="evidence" value="ECO:0007669"/>
    <property type="project" value="TreeGrafter"/>
</dbReference>
<dbReference type="InterPro" id="IPR051412">
    <property type="entry name" value="Formin_Homology_Diaphanous_sf"/>
</dbReference>
<feature type="compositionally biased region" description="Pro residues" evidence="1">
    <location>
        <begin position="89"/>
        <end position="102"/>
    </location>
</feature>
<comment type="caution">
    <text evidence="2">The sequence shown here is derived from an EMBL/GenBank/DDBJ whole genome shotgun (WGS) entry which is preliminary data.</text>
</comment>
<feature type="compositionally biased region" description="Low complexity" evidence="1">
    <location>
        <begin position="287"/>
        <end position="310"/>
    </location>
</feature>